<keyword evidence="2" id="KW-1185">Reference proteome</keyword>
<proteinExistence type="predicted"/>
<reference evidence="1 2" key="1">
    <citation type="submission" date="2021-01" db="EMBL/GenBank/DDBJ databases">
        <title>Belnapia mucosa sp. nov. and Belnapia arida sp. nov., isolated from the Tabernas Desert (Almeria, Spain).</title>
        <authorList>
            <person name="Molina-Menor E."/>
            <person name="Vidal-Verdu A."/>
            <person name="Calonge A."/>
            <person name="Satari L."/>
            <person name="Pereto J."/>
            <person name="Porcar M."/>
        </authorList>
    </citation>
    <scope>NUCLEOTIDE SEQUENCE [LARGE SCALE GENOMIC DNA]</scope>
    <source>
        <strain evidence="1 2">T18</strain>
    </source>
</reference>
<organism evidence="1 2">
    <name type="scientific">Belnapia arida</name>
    <dbReference type="NCBI Taxonomy" id="2804533"/>
    <lineage>
        <taxon>Bacteria</taxon>
        <taxon>Pseudomonadati</taxon>
        <taxon>Pseudomonadota</taxon>
        <taxon>Alphaproteobacteria</taxon>
        <taxon>Acetobacterales</taxon>
        <taxon>Roseomonadaceae</taxon>
        <taxon>Belnapia</taxon>
    </lineage>
</organism>
<evidence type="ECO:0000313" key="2">
    <source>
        <dbReference type="Proteomes" id="UP000660885"/>
    </source>
</evidence>
<gene>
    <name evidence="1" type="ORF">JMJ56_13135</name>
</gene>
<dbReference type="EMBL" id="JAETWB010000005">
    <property type="protein sequence ID" value="MBL6078956.1"/>
    <property type="molecule type" value="Genomic_DNA"/>
</dbReference>
<dbReference type="RefSeq" id="WP_202832231.1">
    <property type="nucleotide sequence ID" value="NZ_JAETWB010000005.1"/>
</dbReference>
<evidence type="ECO:0000313" key="1">
    <source>
        <dbReference type="EMBL" id="MBL6078956.1"/>
    </source>
</evidence>
<comment type="caution">
    <text evidence="1">The sequence shown here is derived from an EMBL/GenBank/DDBJ whole genome shotgun (WGS) entry which is preliminary data.</text>
</comment>
<accession>A0ABS1U6J7</accession>
<name>A0ABS1U6J7_9PROT</name>
<sequence>MFDTLHAPARPRLARPRLAILLTGTAAAMPAWLQLLGTQRLADAMRPAEGGVGVMLLPRDRPLARGEVPGTPAFALRQAGGGLWREGVDHAAEWVGPEGAVLLADAAALPQPGWLAAHAAGLSAGAEVVAGPLRPIGPRSAERDHAMLLAEIAARLDLGEGPGWLGLDAEVIGNLSLRARLLDGVEADGPLALLAGLRRRDARVRLMPGAMVAGLAAPPRLERLEAFRRRVRVRAALRQLWEDGIGTVLPEDAALRRLAGRLGLPAGALAACLRPRHFGAAWAAVEGASPRLAFAPLRSGELAEERRRARLLLAWLQLVRTAAGRCPPLPS</sequence>
<dbReference type="Proteomes" id="UP000660885">
    <property type="component" value="Unassembled WGS sequence"/>
</dbReference>
<protein>
    <submittedName>
        <fullName evidence="1">Uncharacterized protein</fullName>
    </submittedName>
</protein>